<reference evidence="8 11" key="2">
    <citation type="submission" date="2020-08" db="EMBL/GenBank/DDBJ databases">
        <title>Genomic Encyclopedia of Type Strains, Phase IV (KMG-IV): sequencing the most valuable type-strain genomes for metagenomic binning, comparative biology and taxonomic classification.</title>
        <authorList>
            <person name="Goeker M."/>
        </authorList>
    </citation>
    <scope>NUCLEOTIDE SEQUENCE [LARGE SCALE GENOMIC DNA]</scope>
    <source>
        <strain evidence="8 11">DSM 100021</strain>
    </source>
</reference>
<sequence length="324" mass="33937">MALRIIFMGTPEFSVPTLTALAEAGHEIIAVYSQPPRPAGRRGLDLTKSPVHQAAERLEIPVLTPTNFKAEEDRAAFAAHGADVAVVVAYGLLLPEAILNGTRLGCYNGHASLLPRWRGAAPIQRAIMAGDAETGMMVMKMEKGLDTGPVALTRRLAITTEITAGELHDALSLAGAEAMVEAMSKLEAGSLPLVPQSEDGVLYAAKIDKGETRIDFRRAAGAVHNHIRGLSPFPGAWFEAEIHGKPERIKVLASRLADTPYPAGTAPGTVLDGALTIACADGAIQLLKLQKAGGKPLDAIEFLRGTPIASGTVIASPPDAKAAS</sequence>
<evidence type="ECO:0000313" key="10">
    <source>
        <dbReference type="Proteomes" id="UP000185598"/>
    </source>
</evidence>
<protein>
    <recommendedName>
        <fullName evidence="2 5">Methionyl-tRNA formyltransferase</fullName>
        <ecNumber evidence="2 5">2.1.2.9</ecNumber>
    </recommendedName>
</protein>
<proteinExistence type="inferred from homology"/>
<organism evidence="9 10">
    <name type="scientific">Allorhizobium taibaishanense</name>
    <dbReference type="NCBI Taxonomy" id="887144"/>
    <lineage>
        <taxon>Bacteria</taxon>
        <taxon>Pseudomonadati</taxon>
        <taxon>Pseudomonadota</taxon>
        <taxon>Alphaproteobacteria</taxon>
        <taxon>Hyphomicrobiales</taxon>
        <taxon>Rhizobiaceae</taxon>
        <taxon>Rhizobium/Agrobacterium group</taxon>
        <taxon>Allorhizobium</taxon>
    </lineage>
</organism>
<dbReference type="InterPro" id="IPR011034">
    <property type="entry name" value="Formyl_transferase-like_C_sf"/>
</dbReference>
<dbReference type="InterPro" id="IPR036477">
    <property type="entry name" value="Formyl_transf_N_sf"/>
</dbReference>
<gene>
    <name evidence="5" type="primary">fmt</name>
    <name evidence="9" type="ORF">BJF91_07395</name>
    <name evidence="8" type="ORF">GGQ71_003698</name>
</gene>
<evidence type="ECO:0000259" key="7">
    <source>
        <dbReference type="Pfam" id="PF02911"/>
    </source>
</evidence>
<keyword evidence="10" id="KW-1185">Reference proteome</keyword>
<evidence type="ECO:0000256" key="5">
    <source>
        <dbReference type="HAMAP-Rule" id="MF_00182"/>
    </source>
</evidence>
<comment type="function">
    <text evidence="5">Attaches a formyl group to the free amino group of methionyl-tRNA(fMet). The formyl group appears to play a dual role in the initiator identity of N-formylmethionyl-tRNA by promoting its recognition by IF2 and preventing the misappropriation of this tRNA by the elongation apparatus.</text>
</comment>
<dbReference type="NCBIfam" id="TIGR00460">
    <property type="entry name" value="fmt"/>
    <property type="match status" value="1"/>
</dbReference>
<keyword evidence="3 5" id="KW-0808">Transferase</keyword>
<dbReference type="EMBL" id="MKIN01000020">
    <property type="protein sequence ID" value="OLP51043.1"/>
    <property type="molecule type" value="Genomic_DNA"/>
</dbReference>
<dbReference type="EMBL" id="JACIED010000005">
    <property type="protein sequence ID" value="MBB4009410.1"/>
    <property type="molecule type" value="Genomic_DNA"/>
</dbReference>
<keyword evidence="4 5" id="KW-0648">Protein biosynthesis</keyword>
<dbReference type="CDD" id="cd08704">
    <property type="entry name" value="Met_tRNA_FMT_C"/>
    <property type="match status" value="1"/>
</dbReference>
<dbReference type="HAMAP" id="MF_00182">
    <property type="entry name" value="Formyl_trans"/>
    <property type="match status" value="1"/>
</dbReference>
<evidence type="ECO:0000256" key="3">
    <source>
        <dbReference type="ARBA" id="ARBA00022679"/>
    </source>
</evidence>
<dbReference type="InterPro" id="IPR041711">
    <property type="entry name" value="Met-tRNA-FMT_N"/>
</dbReference>
<dbReference type="InterPro" id="IPR002376">
    <property type="entry name" value="Formyl_transf_N"/>
</dbReference>
<dbReference type="PANTHER" id="PTHR11138:SF5">
    <property type="entry name" value="METHIONYL-TRNA FORMYLTRANSFERASE, MITOCHONDRIAL"/>
    <property type="match status" value="1"/>
</dbReference>
<dbReference type="SUPFAM" id="SSF53328">
    <property type="entry name" value="Formyltransferase"/>
    <property type="match status" value="1"/>
</dbReference>
<comment type="similarity">
    <text evidence="1 5">Belongs to the Fmt family.</text>
</comment>
<dbReference type="CDD" id="cd08646">
    <property type="entry name" value="FMT_core_Met-tRNA-FMT_N"/>
    <property type="match status" value="1"/>
</dbReference>
<comment type="caution">
    <text evidence="9">The sequence shown here is derived from an EMBL/GenBank/DDBJ whole genome shotgun (WGS) entry which is preliminary data.</text>
</comment>
<dbReference type="PROSITE" id="PS00373">
    <property type="entry name" value="GART"/>
    <property type="match status" value="1"/>
</dbReference>
<evidence type="ECO:0000256" key="4">
    <source>
        <dbReference type="ARBA" id="ARBA00022917"/>
    </source>
</evidence>
<feature type="domain" description="Formyl transferase C-terminal" evidence="7">
    <location>
        <begin position="206"/>
        <end position="306"/>
    </location>
</feature>
<name>A0A1Q9A8X0_9HYPH</name>
<dbReference type="OrthoDB" id="9802815at2"/>
<evidence type="ECO:0000256" key="2">
    <source>
        <dbReference type="ARBA" id="ARBA00012261"/>
    </source>
</evidence>
<dbReference type="InterPro" id="IPR001555">
    <property type="entry name" value="GART_AS"/>
</dbReference>
<dbReference type="AlphaFoldDB" id="A0A1Q9A8X0"/>
<evidence type="ECO:0000256" key="1">
    <source>
        <dbReference type="ARBA" id="ARBA00010699"/>
    </source>
</evidence>
<dbReference type="Proteomes" id="UP000185598">
    <property type="component" value="Unassembled WGS sequence"/>
</dbReference>
<dbReference type="GO" id="GO:0005829">
    <property type="term" value="C:cytosol"/>
    <property type="evidence" value="ECO:0007669"/>
    <property type="project" value="TreeGrafter"/>
</dbReference>
<dbReference type="PANTHER" id="PTHR11138">
    <property type="entry name" value="METHIONYL-TRNA FORMYLTRANSFERASE"/>
    <property type="match status" value="1"/>
</dbReference>
<feature type="binding site" evidence="5">
    <location>
        <begin position="112"/>
        <end position="115"/>
    </location>
    <ligand>
        <name>(6S)-5,6,7,8-tetrahydrofolate</name>
        <dbReference type="ChEBI" id="CHEBI:57453"/>
    </ligand>
</feature>
<dbReference type="InterPro" id="IPR005793">
    <property type="entry name" value="Formyl_trans_C"/>
</dbReference>
<accession>A0A1Q9A8X0</accession>
<dbReference type="InterPro" id="IPR044135">
    <property type="entry name" value="Met-tRNA-FMT_C"/>
</dbReference>
<dbReference type="Proteomes" id="UP000544107">
    <property type="component" value="Unassembled WGS sequence"/>
</dbReference>
<evidence type="ECO:0000313" key="9">
    <source>
        <dbReference type="EMBL" id="OLP51043.1"/>
    </source>
</evidence>
<reference evidence="9 10" key="1">
    <citation type="submission" date="2016-09" db="EMBL/GenBank/DDBJ databases">
        <title>Rhizobium oryziradicis sp. nov., isolated from the root of rice.</title>
        <authorList>
            <person name="Zhao J."/>
            <person name="Zhang X."/>
        </authorList>
    </citation>
    <scope>NUCLEOTIDE SEQUENCE [LARGE SCALE GENOMIC DNA]</scope>
    <source>
        <strain evidence="9 10">14971</strain>
    </source>
</reference>
<dbReference type="GO" id="GO:0004479">
    <property type="term" value="F:methionyl-tRNA formyltransferase activity"/>
    <property type="evidence" value="ECO:0007669"/>
    <property type="project" value="UniProtKB-UniRule"/>
</dbReference>
<feature type="domain" description="Formyl transferase N-terminal" evidence="6">
    <location>
        <begin position="4"/>
        <end position="182"/>
    </location>
</feature>
<dbReference type="STRING" id="887144.BJF91_07395"/>
<evidence type="ECO:0000313" key="8">
    <source>
        <dbReference type="EMBL" id="MBB4009410.1"/>
    </source>
</evidence>
<dbReference type="RefSeq" id="WP_075613747.1">
    <property type="nucleotide sequence ID" value="NZ_JACIED010000005.1"/>
</dbReference>
<dbReference type="InterPro" id="IPR005794">
    <property type="entry name" value="Fmt"/>
</dbReference>
<evidence type="ECO:0000259" key="6">
    <source>
        <dbReference type="Pfam" id="PF00551"/>
    </source>
</evidence>
<dbReference type="Pfam" id="PF02911">
    <property type="entry name" value="Formyl_trans_C"/>
    <property type="match status" value="1"/>
</dbReference>
<comment type="catalytic activity">
    <reaction evidence="5">
        <text>L-methionyl-tRNA(fMet) + (6R)-10-formyltetrahydrofolate = N-formyl-L-methionyl-tRNA(fMet) + (6S)-5,6,7,8-tetrahydrofolate + H(+)</text>
        <dbReference type="Rhea" id="RHEA:24380"/>
        <dbReference type="Rhea" id="RHEA-COMP:9952"/>
        <dbReference type="Rhea" id="RHEA-COMP:9953"/>
        <dbReference type="ChEBI" id="CHEBI:15378"/>
        <dbReference type="ChEBI" id="CHEBI:57453"/>
        <dbReference type="ChEBI" id="CHEBI:78530"/>
        <dbReference type="ChEBI" id="CHEBI:78844"/>
        <dbReference type="ChEBI" id="CHEBI:195366"/>
        <dbReference type="EC" id="2.1.2.9"/>
    </reaction>
</comment>
<evidence type="ECO:0000313" key="11">
    <source>
        <dbReference type="Proteomes" id="UP000544107"/>
    </source>
</evidence>
<dbReference type="Gene3D" id="3.40.50.12230">
    <property type="match status" value="1"/>
</dbReference>
<dbReference type="Pfam" id="PF00551">
    <property type="entry name" value="Formyl_trans_N"/>
    <property type="match status" value="1"/>
</dbReference>
<dbReference type="SUPFAM" id="SSF50486">
    <property type="entry name" value="FMT C-terminal domain-like"/>
    <property type="match status" value="1"/>
</dbReference>
<dbReference type="EC" id="2.1.2.9" evidence="2 5"/>